<organism evidence="2 3">
    <name type="scientific">Symbiodinium pilosum</name>
    <name type="common">Dinoflagellate</name>
    <dbReference type="NCBI Taxonomy" id="2952"/>
    <lineage>
        <taxon>Eukaryota</taxon>
        <taxon>Sar</taxon>
        <taxon>Alveolata</taxon>
        <taxon>Dinophyceae</taxon>
        <taxon>Suessiales</taxon>
        <taxon>Symbiodiniaceae</taxon>
        <taxon>Symbiodinium</taxon>
    </lineage>
</organism>
<accession>A0A812TL79</accession>
<evidence type="ECO:0000313" key="2">
    <source>
        <dbReference type="EMBL" id="CAE7528335.1"/>
    </source>
</evidence>
<dbReference type="Proteomes" id="UP000649617">
    <property type="component" value="Unassembled WGS sequence"/>
</dbReference>
<evidence type="ECO:0000256" key="1">
    <source>
        <dbReference type="SAM" id="Phobius"/>
    </source>
</evidence>
<keyword evidence="1" id="KW-1133">Transmembrane helix</keyword>
<proteinExistence type="predicted"/>
<keyword evidence="3" id="KW-1185">Reference proteome</keyword>
<dbReference type="OrthoDB" id="416013at2759"/>
<keyword evidence="1" id="KW-0812">Transmembrane</keyword>
<sequence length="148" mass="16093">FRLEPDRGAGLDGLHCPFLPDESTLVGSVKVLGGLVLCLAAALCTWLHLSRSTETPPPPHFVVLTSKYQPQYALFETERLLRKTLIALIGAVLPIAASPALQMGCLGVVVVSSLILYVFCQPYHTQSWNRSEISLLCVANYMILIVSA</sequence>
<feature type="non-terminal residue" evidence="2">
    <location>
        <position position="148"/>
    </location>
</feature>
<protein>
    <submittedName>
        <fullName evidence="2">PmpB protein</fullName>
    </submittedName>
</protein>
<name>A0A812TL79_SYMPI</name>
<dbReference type="EMBL" id="CAJNIZ010031136">
    <property type="protein sequence ID" value="CAE7528335.1"/>
    <property type="molecule type" value="Genomic_DNA"/>
</dbReference>
<feature type="non-terminal residue" evidence="2">
    <location>
        <position position="1"/>
    </location>
</feature>
<keyword evidence="1" id="KW-0472">Membrane</keyword>
<gene>
    <name evidence="2" type="primary">pmpB</name>
    <name evidence="2" type="ORF">SPIL2461_LOCUS13891</name>
</gene>
<feature type="transmembrane region" description="Helical" evidence="1">
    <location>
        <begin position="86"/>
        <end position="119"/>
    </location>
</feature>
<dbReference type="AlphaFoldDB" id="A0A812TL79"/>
<comment type="caution">
    <text evidence="2">The sequence shown here is derived from an EMBL/GenBank/DDBJ whole genome shotgun (WGS) entry which is preliminary data.</text>
</comment>
<reference evidence="2" key="1">
    <citation type="submission" date="2021-02" db="EMBL/GenBank/DDBJ databases">
        <authorList>
            <person name="Dougan E. K."/>
            <person name="Rhodes N."/>
            <person name="Thang M."/>
            <person name="Chan C."/>
        </authorList>
    </citation>
    <scope>NUCLEOTIDE SEQUENCE</scope>
</reference>
<evidence type="ECO:0000313" key="3">
    <source>
        <dbReference type="Proteomes" id="UP000649617"/>
    </source>
</evidence>